<dbReference type="EMBL" id="CP101989">
    <property type="protein sequence ID" value="UUI65430.1"/>
    <property type="molecule type" value="Genomic_DNA"/>
</dbReference>
<keyword evidence="2" id="KW-1185">Reference proteome</keyword>
<dbReference type="Gene3D" id="1.50.10.20">
    <property type="match status" value="1"/>
</dbReference>
<evidence type="ECO:0000313" key="1">
    <source>
        <dbReference type="EMBL" id="UUI65430.1"/>
    </source>
</evidence>
<dbReference type="SUPFAM" id="SSF48239">
    <property type="entry name" value="Terpenoid cyclases/Protein prenyltransferases"/>
    <property type="match status" value="1"/>
</dbReference>
<sequence>MDDVVAWLLDSDPALRWQVLRDLTDAPPDEVARERARVAHEGWGAHLLAAQDPDGRWSGGTFFPEWVSTEATLRLLRTFGLDPDSLQARRALAPVHEAARWEYDPRLRFFDGEVEPCINGRTVATGAYFGQDVRGVVERLLGEQMADGGWNCEQENSSTRGSFDTTINVLEGLREYERRVEADPAVSAARVRGEEYLLDRHLLRRLSDGQVGQERWQRLAFPHGWYYDVGRALDHLRLTRPAPDERMREALDVLASARGDDGRWLLGQRHHDRLLVELGEDEGAPSRWVTLLALRVLRWADAG</sequence>
<accession>A0ABY5K626</accession>
<dbReference type="RefSeq" id="WP_227564713.1">
    <property type="nucleotide sequence ID" value="NZ_CP101989.1"/>
</dbReference>
<evidence type="ECO:0008006" key="3">
    <source>
        <dbReference type="Google" id="ProtNLM"/>
    </source>
</evidence>
<proteinExistence type="predicted"/>
<reference evidence="1 2" key="1">
    <citation type="submission" date="2022-07" db="EMBL/GenBank/DDBJ databases">
        <title>Novel species in genus cellulomonas.</title>
        <authorList>
            <person name="Ye L."/>
        </authorList>
    </citation>
    <scope>NUCLEOTIDE SEQUENCE [LARGE SCALE GENOMIC DNA]</scope>
    <source>
        <strain evidence="2">zg-Y908</strain>
    </source>
</reference>
<dbReference type="Proteomes" id="UP001317322">
    <property type="component" value="Chromosome"/>
</dbReference>
<protein>
    <recommendedName>
        <fullName evidence="3">Squalene cyclase</fullName>
    </recommendedName>
</protein>
<organism evidence="1 2">
    <name type="scientific">Cellulomonas wangsupingiae</name>
    <dbReference type="NCBI Taxonomy" id="2968085"/>
    <lineage>
        <taxon>Bacteria</taxon>
        <taxon>Bacillati</taxon>
        <taxon>Actinomycetota</taxon>
        <taxon>Actinomycetes</taxon>
        <taxon>Micrococcales</taxon>
        <taxon>Cellulomonadaceae</taxon>
        <taxon>Cellulomonas</taxon>
    </lineage>
</organism>
<dbReference type="InterPro" id="IPR008930">
    <property type="entry name" value="Terpenoid_cyclase/PrenylTrfase"/>
</dbReference>
<name>A0ABY5K626_9CELL</name>
<evidence type="ECO:0000313" key="2">
    <source>
        <dbReference type="Proteomes" id="UP001317322"/>
    </source>
</evidence>
<gene>
    <name evidence="1" type="ORF">NP075_01430</name>
</gene>